<feature type="compositionally biased region" description="Pro residues" evidence="1">
    <location>
        <begin position="533"/>
        <end position="544"/>
    </location>
</feature>
<feature type="transmembrane region" description="Helical" evidence="2">
    <location>
        <begin position="88"/>
        <end position="108"/>
    </location>
</feature>
<dbReference type="EMBL" id="BOPL01000001">
    <property type="protein sequence ID" value="GIJ98469.1"/>
    <property type="molecule type" value="Genomic_DNA"/>
</dbReference>
<feature type="compositionally biased region" description="Low complexity" evidence="1">
    <location>
        <begin position="567"/>
        <end position="577"/>
    </location>
</feature>
<keyword evidence="2" id="KW-0472">Membrane</keyword>
<feature type="region of interest" description="Disordered" evidence="1">
    <location>
        <begin position="308"/>
        <end position="387"/>
    </location>
</feature>
<dbReference type="OrthoDB" id="5404940at2759"/>
<feature type="compositionally biased region" description="Polar residues" evidence="1">
    <location>
        <begin position="509"/>
        <end position="519"/>
    </location>
</feature>
<proteinExistence type="predicted"/>
<feature type="region of interest" description="Disordered" evidence="1">
    <location>
        <begin position="499"/>
        <end position="636"/>
    </location>
</feature>
<feature type="region of interest" description="Disordered" evidence="1">
    <location>
        <begin position="250"/>
        <end position="272"/>
    </location>
</feature>
<evidence type="ECO:0000256" key="1">
    <source>
        <dbReference type="SAM" id="MobiDB-lite"/>
    </source>
</evidence>
<evidence type="ECO:0000313" key="3">
    <source>
        <dbReference type="EMBL" id="GIJ98469.1"/>
    </source>
</evidence>
<keyword evidence="2" id="KW-1133">Transmembrane helix</keyword>
<organism evidence="3 4">
    <name type="scientific">Aspergillus viridinutans</name>
    <dbReference type="NCBI Taxonomy" id="75553"/>
    <lineage>
        <taxon>Eukaryota</taxon>
        <taxon>Fungi</taxon>
        <taxon>Dikarya</taxon>
        <taxon>Ascomycota</taxon>
        <taxon>Pezizomycotina</taxon>
        <taxon>Eurotiomycetes</taxon>
        <taxon>Eurotiomycetidae</taxon>
        <taxon>Eurotiales</taxon>
        <taxon>Aspergillaceae</taxon>
        <taxon>Aspergillus</taxon>
        <taxon>Aspergillus subgen. Fumigati</taxon>
    </lineage>
</organism>
<feature type="compositionally biased region" description="Polar residues" evidence="1">
    <location>
        <begin position="335"/>
        <end position="345"/>
    </location>
</feature>
<dbReference type="GeneID" id="66928568"/>
<feature type="region of interest" description="Disordered" evidence="1">
    <location>
        <begin position="1"/>
        <end position="50"/>
    </location>
</feature>
<feature type="transmembrane region" description="Helical" evidence="2">
    <location>
        <begin position="204"/>
        <end position="228"/>
    </location>
</feature>
<sequence length="698" mass="77099">MGRSLPPFIYGPPSSHSFHGPTDRPFNPKAVTQASWTRPQPKPKQKGPYVSFNRHPDSYSNFPDGVSRWTPMSPSTKGRVFYGRRVQLGLRVLALLGALGSLFCAIVIKNVAVSIIWIIRVGPIVAVLHTLYGIYHLCRSPVTRPAGSQASYMVFAATLDLGLVPYYVFSAYIAYKQITNNAYHWSTLLSADTSITDKIAHSTFILSIANGSFHLISLCISVWLALIFRQISQLPPDLNPLEDNLTARPHKRNKSEINEKHLSQSTVASATSMEEPLIGPARHVPFMHTRNQSSEDGSSRFSVINEKRRSQQSMYTDTVVPPVPPVPQHSFLAQRDQQASVQSPLADSHSDHAQQVPRDLPDRTQCVSPDSDNWIVYPSRSPSPAEAGLNENLARREPSSAYSQAESLISTGSSFKDWLTSAQRYELHVNEAISEDVRGEYESLALHEHYANDEDIHDIPQVTRFYDNAEQDIGDHNINIFLDHNDRERQFSASLQVNPLALNPPTPQPVQEETNNASHPPTRAPLTNIPNLAPNPPASPPSPDSPEKKGRFYGELNNKHYVPRSPSDQNDSDSQNNLHRKTSKLVKRNSQKLNTYGSLKQHDADDLDDENEIPPVPADPAVADGDRKGRVVSNSGADIGRHDFGSGSSLAYGNYIANLGVGRRRDVSGKIAEEGRGGVVTESPKPIRAAGWARFAGL</sequence>
<feature type="compositionally biased region" description="Polar residues" evidence="1">
    <location>
        <begin position="263"/>
        <end position="272"/>
    </location>
</feature>
<accession>A0A9P3BLN4</accession>
<keyword evidence="2" id="KW-0812">Transmembrane</keyword>
<protein>
    <submittedName>
        <fullName evidence="3">Uncharacterized protein</fullName>
    </submittedName>
</protein>
<dbReference type="AlphaFoldDB" id="A0A9P3BLN4"/>
<feature type="transmembrane region" description="Helical" evidence="2">
    <location>
        <begin position="150"/>
        <end position="175"/>
    </location>
</feature>
<dbReference type="Proteomes" id="UP000710440">
    <property type="component" value="Unassembled WGS sequence"/>
</dbReference>
<dbReference type="RefSeq" id="XP_043121656.1">
    <property type="nucleotide sequence ID" value="XM_043265721.1"/>
</dbReference>
<gene>
    <name evidence="3" type="ORF">Aspvir_000586</name>
</gene>
<evidence type="ECO:0000313" key="4">
    <source>
        <dbReference type="Proteomes" id="UP000710440"/>
    </source>
</evidence>
<reference evidence="3 4" key="1">
    <citation type="submission" date="2021-02" db="EMBL/GenBank/DDBJ databases">
        <title>Pan-genome distribution and transcriptional activeness of fungal secondary metabolism genes in Aspergillus section Fumigati.</title>
        <authorList>
            <person name="Takahashi H."/>
            <person name="Umemura M."/>
            <person name="Ninomiya A."/>
            <person name="Kusuya Y."/>
            <person name="Urayama S."/>
            <person name="Shimizu M."/>
            <person name="Watanabe A."/>
            <person name="Kamei K."/>
            <person name="Yaguchi T."/>
            <person name="Hagiwara D."/>
        </authorList>
    </citation>
    <scope>NUCLEOTIDE SEQUENCE [LARGE SCALE GENOMIC DNA]</scope>
    <source>
        <strain evidence="3 4">IFM 47045</strain>
    </source>
</reference>
<feature type="transmembrane region" description="Helical" evidence="2">
    <location>
        <begin position="114"/>
        <end position="138"/>
    </location>
</feature>
<comment type="caution">
    <text evidence="3">The sequence shown here is derived from an EMBL/GenBank/DDBJ whole genome shotgun (WGS) entry which is preliminary data.</text>
</comment>
<keyword evidence="4" id="KW-1185">Reference proteome</keyword>
<feature type="compositionally biased region" description="Basic residues" evidence="1">
    <location>
        <begin position="578"/>
        <end position="590"/>
    </location>
</feature>
<evidence type="ECO:0000256" key="2">
    <source>
        <dbReference type="SAM" id="Phobius"/>
    </source>
</evidence>
<name>A0A9P3BLN4_ASPVI</name>